<evidence type="ECO:0000313" key="2">
    <source>
        <dbReference type="EMBL" id="OGL47831.1"/>
    </source>
</evidence>
<dbReference type="InterPro" id="IPR025669">
    <property type="entry name" value="AAA_dom"/>
</dbReference>
<dbReference type="Proteomes" id="UP000178797">
    <property type="component" value="Unassembled WGS sequence"/>
</dbReference>
<name>A0A1F7S288_9BACT</name>
<dbReference type="SUPFAM" id="SSF52540">
    <property type="entry name" value="P-loop containing nucleoside triphosphate hydrolases"/>
    <property type="match status" value="1"/>
</dbReference>
<dbReference type="PANTHER" id="PTHR13696">
    <property type="entry name" value="P-LOOP CONTAINING NUCLEOSIDE TRIPHOSPHATE HYDROLASE"/>
    <property type="match status" value="1"/>
</dbReference>
<reference evidence="2 3" key="1">
    <citation type="journal article" date="2016" name="Nat. Commun.">
        <title>Thousands of microbial genomes shed light on interconnected biogeochemical processes in an aquifer system.</title>
        <authorList>
            <person name="Anantharaman K."/>
            <person name="Brown C.T."/>
            <person name="Hug L.A."/>
            <person name="Sharon I."/>
            <person name="Castelle C.J."/>
            <person name="Probst A.J."/>
            <person name="Thomas B.C."/>
            <person name="Singh A."/>
            <person name="Wilkins M.J."/>
            <person name="Karaoz U."/>
            <person name="Brodie E.L."/>
            <person name="Williams K.H."/>
            <person name="Hubbard S.S."/>
            <person name="Banfield J.F."/>
        </authorList>
    </citation>
    <scope>NUCLEOTIDE SEQUENCE [LARGE SCALE GENOMIC DNA]</scope>
</reference>
<dbReference type="CDD" id="cd02042">
    <property type="entry name" value="ParAB_family"/>
    <property type="match status" value="1"/>
</dbReference>
<sequence>MKRIATINFKGGVGKTTITWALGHVATAASANKCLLFDLDAQMSLTQAIALNEDGNPFKDFSDWYERSVQRRKTIFDALDEYTKPSQFKFGINYDFIYQIAERYHFVPSVQELYWTELELFDREKIKHFIQRLLEKIQNSKNVPNYDYILFDCPPSFSLLSYSVLSCCDLVLIPINPDFFAAKGLDLLLSSLKMRIEPFPIPRIGVVMNRAKRPGGSATRRYSNETQRYLGDAADVLKSISQRQQLKTKLFDTTIPDRVGIKRAIQEGMPTELNNHFANLWKEIMEFIHEH</sequence>
<dbReference type="AlphaFoldDB" id="A0A1F7S288"/>
<evidence type="ECO:0000259" key="1">
    <source>
        <dbReference type="Pfam" id="PF13614"/>
    </source>
</evidence>
<feature type="domain" description="AAA" evidence="1">
    <location>
        <begin position="1"/>
        <end position="193"/>
    </location>
</feature>
<accession>A0A1F7S288</accession>
<dbReference type="EMBL" id="MGDE01000004">
    <property type="protein sequence ID" value="OGL47831.1"/>
    <property type="molecule type" value="Genomic_DNA"/>
</dbReference>
<comment type="caution">
    <text evidence="2">The sequence shown here is derived from an EMBL/GenBank/DDBJ whole genome shotgun (WGS) entry which is preliminary data.</text>
</comment>
<evidence type="ECO:0000313" key="3">
    <source>
        <dbReference type="Proteomes" id="UP000178797"/>
    </source>
</evidence>
<proteinExistence type="predicted"/>
<organism evidence="2 3">
    <name type="scientific">Candidatus Schekmanbacteria bacterium RBG_16_38_10</name>
    <dbReference type="NCBI Taxonomy" id="1817879"/>
    <lineage>
        <taxon>Bacteria</taxon>
        <taxon>Candidatus Schekmaniibacteriota</taxon>
    </lineage>
</organism>
<protein>
    <submittedName>
        <fullName evidence="2">Cobyrinic acid a,c-diamide synthase</fullName>
    </submittedName>
</protein>
<dbReference type="InterPro" id="IPR027417">
    <property type="entry name" value="P-loop_NTPase"/>
</dbReference>
<dbReference type="PANTHER" id="PTHR13696:SF99">
    <property type="entry name" value="COBYRINIC ACID AC-DIAMIDE SYNTHASE"/>
    <property type="match status" value="1"/>
</dbReference>
<gene>
    <name evidence="2" type="ORF">A2W05_03430</name>
</gene>
<dbReference type="Pfam" id="PF13614">
    <property type="entry name" value="AAA_31"/>
    <property type="match status" value="1"/>
</dbReference>
<dbReference type="Gene3D" id="3.40.50.300">
    <property type="entry name" value="P-loop containing nucleotide triphosphate hydrolases"/>
    <property type="match status" value="1"/>
</dbReference>
<dbReference type="InterPro" id="IPR050678">
    <property type="entry name" value="DNA_Partitioning_ATPase"/>
</dbReference>